<dbReference type="PANTHER" id="PTHR30118:SF15">
    <property type="entry name" value="TRANSCRIPTIONAL REGULATORY PROTEIN"/>
    <property type="match status" value="1"/>
</dbReference>
<keyword evidence="9" id="KW-1185">Reference proteome</keyword>
<protein>
    <submittedName>
        <fullName evidence="6">LysR family transcriptional regulator</fullName>
    </submittedName>
</protein>
<evidence type="ECO:0000256" key="1">
    <source>
        <dbReference type="ARBA" id="ARBA00009437"/>
    </source>
</evidence>
<evidence type="ECO:0000313" key="9">
    <source>
        <dbReference type="Proteomes" id="UP001271263"/>
    </source>
</evidence>
<evidence type="ECO:0000313" key="8">
    <source>
        <dbReference type="Proteomes" id="UP001259340"/>
    </source>
</evidence>
<dbReference type="PROSITE" id="PS50931">
    <property type="entry name" value="HTH_LYSR"/>
    <property type="match status" value="1"/>
</dbReference>
<dbReference type="Pfam" id="PF00126">
    <property type="entry name" value="HTH_1"/>
    <property type="match status" value="1"/>
</dbReference>
<evidence type="ECO:0000313" key="7">
    <source>
        <dbReference type="EMBL" id="MDW4825567.1"/>
    </source>
</evidence>
<dbReference type="SUPFAM" id="SSF46785">
    <property type="entry name" value="Winged helix' DNA-binding domain"/>
    <property type="match status" value="1"/>
</dbReference>
<name>A0AAW8NUF1_9GAMM</name>
<comment type="caution">
    <text evidence="6">The sequence shown here is derived from an EMBL/GenBank/DDBJ whole genome shotgun (WGS) entry which is preliminary data.</text>
</comment>
<dbReference type="EMBL" id="JAPMLD010000008">
    <property type="protein sequence ID" value="MDW4825567.1"/>
    <property type="molecule type" value="Genomic_DNA"/>
</dbReference>
<dbReference type="GO" id="GO:0003700">
    <property type="term" value="F:DNA-binding transcription factor activity"/>
    <property type="evidence" value="ECO:0007669"/>
    <property type="project" value="InterPro"/>
</dbReference>
<keyword evidence="3" id="KW-0238">DNA-binding</keyword>
<evidence type="ECO:0000259" key="5">
    <source>
        <dbReference type="PROSITE" id="PS50931"/>
    </source>
</evidence>
<evidence type="ECO:0000256" key="4">
    <source>
        <dbReference type="ARBA" id="ARBA00023163"/>
    </source>
</evidence>
<reference evidence="7 9" key="1">
    <citation type="journal article" date="2022" name="bioRxiv">
        <title>Prophages regulate Shewanella fidelis 3313 motility and biofilm formation: implications for gut colonization dynamics in Ciona robusta.</title>
        <authorList>
            <person name="Natarajan O."/>
            <person name="Gibboney S.L."/>
            <person name="Young M.N."/>
            <person name="Lim S.J."/>
            <person name="Pluta N."/>
            <person name="Atkinson C.G."/>
            <person name="Leigh B.A."/>
            <person name="Liberti A."/>
            <person name="Kees E.D."/>
            <person name="Breitbart M."/>
            <person name="Gralnick J.A."/>
            <person name="Dishaw L.J."/>
        </authorList>
    </citation>
    <scope>NUCLEOTIDE SEQUENCE [LARGE SCALE GENOMIC DNA]</scope>
    <source>
        <strain evidence="7 9">JG4066</strain>
    </source>
</reference>
<dbReference type="EMBL" id="JAPMLE010000001">
    <property type="protein sequence ID" value="MDR8525579.1"/>
    <property type="molecule type" value="Genomic_DNA"/>
</dbReference>
<dbReference type="Proteomes" id="UP001271263">
    <property type="component" value="Unassembled WGS sequence"/>
</dbReference>
<dbReference type="InterPro" id="IPR036388">
    <property type="entry name" value="WH-like_DNA-bd_sf"/>
</dbReference>
<dbReference type="Gene3D" id="3.40.190.10">
    <property type="entry name" value="Periplasmic binding protein-like II"/>
    <property type="match status" value="2"/>
</dbReference>
<accession>A0AAW8NUF1</accession>
<organism evidence="6 8">
    <name type="scientific">Shewanella fidelis</name>
    <dbReference type="NCBI Taxonomy" id="173509"/>
    <lineage>
        <taxon>Bacteria</taxon>
        <taxon>Pseudomonadati</taxon>
        <taxon>Pseudomonadota</taxon>
        <taxon>Gammaproteobacteria</taxon>
        <taxon>Alteromonadales</taxon>
        <taxon>Shewanellaceae</taxon>
        <taxon>Shewanella</taxon>
    </lineage>
</organism>
<evidence type="ECO:0000313" key="6">
    <source>
        <dbReference type="EMBL" id="MDR8525579.1"/>
    </source>
</evidence>
<dbReference type="InterPro" id="IPR050389">
    <property type="entry name" value="LysR-type_TF"/>
</dbReference>
<dbReference type="InterPro" id="IPR005119">
    <property type="entry name" value="LysR_subst-bd"/>
</dbReference>
<dbReference type="Gene3D" id="1.10.10.10">
    <property type="entry name" value="Winged helix-like DNA-binding domain superfamily/Winged helix DNA-binding domain"/>
    <property type="match status" value="1"/>
</dbReference>
<dbReference type="InterPro" id="IPR036390">
    <property type="entry name" value="WH_DNA-bd_sf"/>
</dbReference>
<dbReference type="SUPFAM" id="SSF53850">
    <property type="entry name" value="Periplasmic binding protein-like II"/>
    <property type="match status" value="1"/>
</dbReference>
<dbReference type="AlphaFoldDB" id="A0AAW8NUF1"/>
<dbReference type="InterPro" id="IPR000847">
    <property type="entry name" value="LysR_HTH_N"/>
</dbReference>
<keyword evidence="2" id="KW-0805">Transcription regulation</keyword>
<dbReference type="GO" id="GO:0003677">
    <property type="term" value="F:DNA binding"/>
    <property type="evidence" value="ECO:0007669"/>
    <property type="project" value="UniProtKB-KW"/>
</dbReference>
<dbReference type="Pfam" id="PF03466">
    <property type="entry name" value="LysR_substrate"/>
    <property type="match status" value="1"/>
</dbReference>
<feature type="domain" description="HTH lysR-type" evidence="5">
    <location>
        <begin position="13"/>
        <end position="65"/>
    </location>
</feature>
<evidence type="ECO:0000256" key="2">
    <source>
        <dbReference type="ARBA" id="ARBA00023015"/>
    </source>
</evidence>
<sequence length="325" mass="37146">MRKELSKLDYFTLKVFVGLIEFKNGSVVAQKLNTTQPKVSRALNTMREVLNDELFIRRQYGVEPNLTADLLYPIARNVVQGYEQMADLTSSKPSKNQLVIAAQEHLSGFLVESINQVCEQFGFDMSVSIQPWSDNVQELLAQGKIDYAITVNSKQSDVVKNIKVGDVKYYFLAARKGHPFFKQELSFAELIKNKLVFINYSKVGLVEHWCETYAKERHLPIKLSFKTTSIAMALNHVAKTDDVCWAASVFAHQFISARDDIEYLDVTDFYEHALYPAGEAPKFDYFLQYHQSHESEFSKVLTSVLQQKLINAQLQYEQKKLSATA</sequence>
<proteinExistence type="inferred from homology"/>
<gene>
    <name evidence="6" type="ORF">OS133_18350</name>
    <name evidence="7" type="ORF">OS134_15970</name>
</gene>
<dbReference type="RefSeq" id="WP_310655680.1">
    <property type="nucleotide sequence ID" value="NZ_JAPMLA010000004.1"/>
</dbReference>
<reference evidence="6" key="2">
    <citation type="submission" date="2022-11" db="EMBL/GenBank/DDBJ databases">
        <title>Prophages regulate Shewanella fidelis motility and biofilm formation: implications for gut colonization dynamics in Ciona robusta.</title>
        <authorList>
            <person name="Natarajan O."/>
            <person name="Gibboney S.L."/>
            <person name="Young M.N."/>
            <person name="Lim S.J."/>
            <person name="Pluta N."/>
            <person name="Atkinson C.G.F."/>
            <person name="Leigh B.A."/>
            <person name="Liberti A."/>
            <person name="Kees E."/>
            <person name="Breitbart M."/>
            <person name="Gralnick J."/>
            <person name="Dishaw L.J."/>
        </authorList>
    </citation>
    <scope>NUCLEOTIDE SEQUENCE</scope>
    <source>
        <strain evidence="6">3313</strain>
    </source>
</reference>
<comment type="similarity">
    <text evidence="1">Belongs to the LysR transcriptional regulatory family.</text>
</comment>
<evidence type="ECO:0000256" key="3">
    <source>
        <dbReference type="ARBA" id="ARBA00023125"/>
    </source>
</evidence>
<keyword evidence="4" id="KW-0804">Transcription</keyword>
<dbReference type="PANTHER" id="PTHR30118">
    <property type="entry name" value="HTH-TYPE TRANSCRIPTIONAL REGULATOR LEUO-RELATED"/>
    <property type="match status" value="1"/>
</dbReference>
<dbReference type="Proteomes" id="UP001259340">
    <property type="component" value="Unassembled WGS sequence"/>
</dbReference>